<name>A0AAZ1XVG6_OREAU</name>
<feature type="domain" description="SRCR" evidence="17">
    <location>
        <begin position="335"/>
        <end position="429"/>
    </location>
</feature>
<feature type="domain" description="SRCR" evidence="17">
    <location>
        <begin position="133"/>
        <end position="227"/>
    </location>
</feature>
<dbReference type="InterPro" id="IPR001190">
    <property type="entry name" value="SRCR"/>
</dbReference>
<evidence type="ECO:0000259" key="17">
    <source>
        <dbReference type="PROSITE" id="PS50287"/>
    </source>
</evidence>
<dbReference type="FunFam" id="3.10.250.10:FF:000016">
    <property type="entry name" value="Scavenger receptor cysteine-rich protein type 12"/>
    <property type="match status" value="2"/>
</dbReference>
<dbReference type="SMART" id="SM00409">
    <property type="entry name" value="IG"/>
    <property type="match status" value="2"/>
</dbReference>
<proteinExistence type="predicted"/>
<dbReference type="SUPFAM" id="SSF56487">
    <property type="entry name" value="SRCR-like"/>
    <property type="match status" value="9"/>
</dbReference>
<reference evidence="19" key="2">
    <citation type="submission" date="2025-08" db="UniProtKB">
        <authorList>
            <consortium name="Ensembl"/>
        </authorList>
    </citation>
    <scope>IDENTIFICATION</scope>
</reference>
<feature type="domain" description="SRCR" evidence="17">
    <location>
        <begin position="434"/>
        <end position="534"/>
    </location>
</feature>
<feature type="domain" description="Ig-like" evidence="18">
    <location>
        <begin position="1053"/>
        <end position="1148"/>
    </location>
</feature>
<dbReference type="PANTHER" id="PTHR48071">
    <property type="entry name" value="SRCR DOMAIN-CONTAINING PROTEIN"/>
    <property type="match status" value="1"/>
</dbReference>
<feature type="disulfide bond" evidence="15">
    <location>
        <begin position="911"/>
        <end position="921"/>
    </location>
</feature>
<dbReference type="PRINTS" id="PR00258">
    <property type="entry name" value="SPERACTRCPTR"/>
</dbReference>
<feature type="domain" description="SRCR" evidence="17">
    <location>
        <begin position="739"/>
        <end position="839"/>
    </location>
</feature>
<feature type="domain" description="SRCR" evidence="17">
    <location>
        <begin position="842"/>
        <end position="942"/>
    </location>
</feature>
<dbReference type="FunFam" id="3.10.250.10:FF:000002">
    <property type="entry name" value="Scavenger receptor cysteine-rich type 1 protein M130"/>
    <property type="match status" value="1"/>
</dbReference>
<sequence>MILIFDEKRHFIFHLSLGLLSFLQFTECENIRLVGPSRCSGRVEVFHKGSWGTVCHDQWSIANAEVVCRELSCGTAIEAKKDAFFGQGKDEIWLDDVQCTGHESSILQCQHKPFGVNNCGHNEDAGVVCSEHVRFEKGTTRCNGRVEVYHKGQWKRVCNDWGKEAVQVACREAGCGDPLSQNETPYFGEAHELSAIKTTCSGNENSISQCKLKDFRESCVDATVVCANSQPIRLVNGTNRCSGRVEIYYNGQWGTVCDDKWGMQDAAVACREMNCGNALSVKYKAYFGRGQDQVWLDEMECTGHEMLLADCPHKDFEEHDCDHSEDAGLVCSETVRLINGSDACSGRVEVFHDGRWGKLCSNNWGLKEATVICKELDCGAPKNSKDTFYFGDSSLRGFTSRCSDNVNSISQCQLQEHTGSCEGVSLTCAGQPPLRLVNGTDRCSGRVEILHDGQWGTVCDDEWDLRDAEVVCRATDCGTPQRVKPGAFFGEGQGVVWLDDVNCLGNETSLGQCSHRSFGENNCGHGEDAGVICSAAIRLINGTDMCSGRVEVHHGEHWSQAFNVNWGMNEAAVVCREMNCGDPVKISESFGKGRDLRGYEIRCNGRESSLTQCTFRDHTRSITDGTEDASVVCSGNVRLTGGSTRCDGRVEIYDKGQWGTVCADSWDMNDATVVCRQLDCGKPHKLNEVGPGTGQTWTDQIECNGRESTLNQCPQRPGLDRTCDTTVVAGVSCTGSLAVRLVNSTDECSGRVEVRHGEQWHAVCDTDWTLSKAGVVCELLECGRAVNAPGAAFFGQGSGSVVEASTSCFHSVTSLQECSVKGFTREDCGHEHDAGVLCAAQVRLVDGSGECSGRVEVFYKGQWGTVCDDDWEMSDADVVCRQLDCGHAISAPLSAHFGRGTGPVWLDNVGCSGQESALTHCSHDGFGENNCGHDEDASVICLGGQQKPKITISPAPEVNWGDKVEITCTLVTERMGGRFLLKKTQGSFQMEKFSDHASATFVFPKVDLSQKGSYYCEYQKVLASEVIYYPQGNPVDLSVVVKLEKPNISLMSPSAMELTNPDTISVSRGSTFTVTCSVHSIYPRGVFYFTHLNTNTTESKSAFGHSAFYLANFELATVSHEQQGEYACLYSVSIAKKSFNSVPSKTLNINVI</sequence>
<dbReference type="PROSITE" id="PS50835">
    <property type="entry name" value="IG_LIKE"/>
    <property type="match status" value="1"/>
</dbReference>
<dbReference type="FunFam" id="3.10.250.10:FF:000004">
    <property type="entry name" value="Scavenger receptor cysteine-rich type 1 protein M130"/>
    <property type="match status" value="1"/>
</dbReference>
<dbReference type="Gene3D" id="2.60.40.10">
    <property type="entry name" value="Immunoglobulins"/>
    <property type="match status" value="2"/>
</dbReference>
<dbReference type="InterPro" id="IPR007110">
    <property type="entry name" value="Ig-like_dom"/>
</dbReference>
<comment type="subunit">
    <text evidence="13">Interacts with LGALS1 and laminin.</text>
</comment>
<feature type="disulfide bond" evidence="15">
    <location>
        <begin position="808"/>
        <end position="818"/>
    </location>
</feature>
<keyword evidence="7" id="KW-1133">Transmembrane helix</keyword>
<evidence type="ECO:0000256" key="8">
    <source>
        <dbReference type="ARBA" id="ARBA00023136"/>
    </source>
</evidence>
<feature type="disulfide bond" evidence="15">
    <location>
        <begin position="503"/>
        <end position="513"/>
    </location>
</feature>
<evidence type="ECO:0000256" key="15">
    <source>
        <dbReference type="PROSITE-ProRule" id="PRU00196"/>
    </source>
</evidence>
<dbReference type="SUPFAM" id="SSF48726">
    <property type="entry name" value="Immunoglobulin"/>
    <property type="match status" value="2"/>
</dbReference>
<feature type="disulfide bond" evidence="15">
    <location>
        <begin position="200"/>
        <end position="210"/>
    </location>
</feature>
<feature type="domain" description="SRCR" evidence="17">
    <location>
        <begin position="637"/>
        <end position="734"/>
    </location>
</feature>
<feature type="signal peptide" evidence="16">
    <location>
        <begin position="1"/>
        <end position="28"/>
    </location>
</feature>
<feature type="disulfide bond" evidence="15">
    <location>
        <begin position="402"/>
        <end position="412"/>
    </location>
</feature>
<feature type="domain" description="SRCR" evidence="17">
    <location>
        <begin position="232"/>
        <end position="332"/>
    </location>
</feature>
<feature type="disulfide bond" evidence="15">
    <location>
        <begin position="99"/>
        <end position="109"/>
    </location>
</feature>
<feature type="disulfide bond" evidence="15">
    <location>
        <begin position="603"/>
        <end position="613"/>
    </location>
</feature>
<keyword evidence="6" id="KW-0677">Repeat</keyword>
<feature type="disulfide bond" evidence="15">
    <location>
        <begin position="68"/>
        <end position="129"/>
    </location>
</feature>
<dbReference type="Ensembl" id="ENSOABT00000074648.1">
    <property type="protein sequence ID" value="ENSOABP00000071540.1"/>
    <property type="gene ID" value="ENSOABG00000030677.1"/>
</dbReference>
<keyword evidence="3" id="KW-0964">Secreted</keyword>
<evidence type="ECO:0000256" key="6">
    <source>
        <dbReference type="ARBA" id="ARBA00022737"/>
    </source>
</evidence>
<keyword evidence="5 16" id="KW-0732">Signal</keyword>
<feature type="disulfide bond" evidence="15">
    <location>
        <begin position="777"/>
        <end position="838"/>
    </location>
</feature>
<keyword evidence="11" id="KW-0325">Glycoprotein</keyword>
<keyword evidence="4" id="KW-0812">Transmembrane</keyword>
<dbReference type="PROSITE" id="PS50287">
    <property type="entry name" value="SRCR_2"/>
    <property type="match status" value="9"/>
</dbReference>
<dbReference type="SMART" id="SM00202">
    <property type="entry name" value="SR"/>
    <property type="match status" value="9"/>
</dbReference>
<evidence type="ECO:0000256" key="7">
    <source>
        <dbReference type="ARBA" id="ARBA00022989"/>
    </source>
</evidence>
<organism evidence="19 20">
    <name type="scientific">Oreochromis aureus</name>
    <name type="common">Israeli tilapia</name>
    <name type="synonym">Chromis aureus</name>
    <dbReference type="NCBI Taxonomy" id="47969"/>
    <lineage>
        <taxon>Eukaryota</taxon>
        <taxon>Metazoa</taxon>
        <taxon>Chordata</taxon>
        <taxon>Craniata</taxon>
        <taxon>Vertebrata</taxon>
        <taxon>Euteleostomi</taxon>
        <taxon>Actinopterygii</taxon>
        <taxon>Neopterygii</taxon>
        <taxon>Teleostei</taxon>
        <taxon>Neoteleostei</taxon>
        <taxon>Acanthomorphata</taxon>
        <taxon>Ovalentaria</taxon>
        <taxon>Cichlomorphae</taxon>
        <taxon>Cichliformes</taxon>
        <taxon>Cichlidae</taxon>
        <taxon>African cichlids</taxon>
        <taxon>Pseudocrenilabrinae</taxon>
        <taxon>Oreochromini</taxon>
        <taxon>Oreochromis</taxon>
    </lineage>
</organism>
<comment type="subcellular location">
    <subcellularLocation>
        <location evidence="1">Membrane</location>
        <topology evidence="1">Single-pass membrane protein</topology>
    </subcellularLocation>
    <subcellularLocation>
        <location evidence="2">Secreted</location>
    </subcellularLocation>
</comment>
<feature type="disulfide bond" evidence="15">
    <location>
        <begin position="764"/>
        <end position="828"/>
    </location>
</feature>
<evidence type="ECO:0000256" key="11">
    <source>
        <dbReference type="ARBA" id="ARBA00023180"/>
    </source>
</evidence>
<keyword evidence="9 15" id="KW-1015">Disulfide bond</keyword>
<evidence type="ECO:0000256" key="9">
    <source>
        <dbReference type="ARBA" id="ARBA00023157"/>
    </source>
</evidence>
<feature type="domain" description="SRCR" evidence="17">
    <location>
        <begin position="537"/>
        <end position="634"/>
    </location>
</feature>
<feature type="disulfide bond" evidence="15">
    <location>
        <begin position="867"/>
        <end position="931"/>
    </location>
</feature>
<feature type="disulfide bond" evidence="15">
    <location>
        <begin position="472"/>
        <end position="533"/>
    </location>
</feature>
<accession>A0AAZ1XVG6</accession>
<evidence type="ECO:0000313" key="20">
    <source>
        <dbReference type="Proteomes" id="UP000472276"/>
    </source>
</evidence>
<dbReference type="Gene3D" id="3.10.250.10">
    <property type="entry name" value="SRCR-like domain"/>
    <property type="match status" value="9"/>
</dbReference>
<dbReference type="InterPro" id="IPR036772">
    <property type="entry name" value="SRCR-like_dom_sf"/>
</dbReference>
<feature type="disulfide bond" evidence="15">
    <location>
        <begin position="55"/>
        <end position="119"/>
    </location>
</feature>
<keyword evidence="10" id="KW-0675">Receptor</keyword>
<reference evidence="20" key="1">
    <citation type="submission" date="2020-03" db="EMBL/GenBank/DDBJ databases">
        <title>Evolution of repeat sequences and sex chromosomes of tilapia species revealed by chromosome-level genomes.</title>
        <authorList>
            <person name="Xu L."/>
            <person name="Tao W."/>
            <person name="Wang D."/>
            <person name="Zhou Q."/>
        </authorList>
    </citation>
    <scope>NUCLEOTIDE SEQUENCE [LARGE SCALE GENOMIC DNA]</scope>
    <source>
        <strain evidence="20">Israel</strain>
    </source>
</reference>
<evidence type="ECO:0000313" key="19">
    <source>
        <dbReference type="Ensembl" id="ENSOABP00000071540.1"/>
    </source>
</evidence>
<feature type="disulfide bond" evidence="15">
    <location>
        <begin position="459"/>
        <end position="523"/>
    </location>
</feature>
<evidence type="ECO:0000256" key="3">
    <source>
        <dbReference type="ARBA" id="ARBA00022525"/>
    </source>
</evidence>
<feature type="disulfide bond" evidence="15">
    <location>
        <begin position="703"/>
        <end position="713"/>
    </location>
</feature>
<dbReference type="PANTHER" id="PTHR48071:SF15">
    <property type="entry name" value="SRCR DOMAIN-CONTAINING PROTEIN"/>
    <property type="match status" value="1"/>
</dbReference>
<dbReference type="InterPro" id="IPR036179">
    <property type="entry name" value="Ig-like_dom_sf"/>
</dbReference>
<dbReference type="Pfam" id="PF00530">
    <property type="entry name" value="SRCR"/>
    <property type="match status" value="9"/>
</dbReference>
<keyword evidence="20" id="KW-1185">Reference proteome</keyword>
<reference evidence="19" key="3">
    <citation type="submission" date="2025-09" db="UniProtKB">
        <authorList>
            <consortium name="Ensembl"/>
        </authorList>
    </citation>
    <scope>IDENTIFICATION</scope>
</reference>
<dbReference type="FunFam" id="3.10.250.10:FF:000007">
    <property type="entry name" value="Soluble scavenger receptor cysteine-rich domain-containing protein SSC5D"/>
    <property type="match status" value="2"/>
</dbReference>
<evidence type="ECO:0000256" key="2">
    <source>
        <dbReference type="ARBA" id="ARBA00004613"/>
    </source>
</evidence>
<gene>
    <name evidence="19" type="primary">CD163</name>
</gene>
<dbReference type="FunFam" id="3.10.250.10:FF:000006">
    <property type="entry name" value="neurotrypsin isoform X2"/>
    <property type="match status" value="3"/>
</dbReference>
<evidence type="ECO:0000256" key="13">
    <source>
        <dbReference type="ARBA" id="ARBA00064153"/>
    </source>
</evidence>
<dbReference type="AlphaFoldDB" id="A0AAZ1XVG6"/>
<evidence type="ECO:0000256" key="1">
    <source>
        <dbReference type="ARBA" id="ARBA00004167"/>
    </source>
</evidence>
<feature type="disulfide bond" evidence="15">
    <location>
        <begin position="257"/>
        <end position="321"/>
    </location>
</feature>
<evidence type="ECO:0000259" key="18">
    <source>
        <dbReference type="PROSITE" id="PS50835"/>
    </source>
</evidence>
<evidence type="ECO:0000256" key="12">
    <source>
        <dbReference type="ARBA" id="ARBA00058074"/>
    </source>
</evidence>
<evidence type="ECO:0000256" key="16">
    <source>
        <dbReference type="SAM" id="SignalP"/>
    </source>
</evidence>
<evidence type="ECO:0000256" key="14">
    <source>
        <dbReference type="ARBA" id="ARBA00069168"/>
    </source>
</evidence>
<evidence type="ECO:0000256" key="5">
    <source>
        <dbReference type="ARBA" id="ARBA00022729"/>
    </source>
</evidence>
<dbReference type="InterPro" id="IPR013783">
    <property type="entry name" value="Ig-like_fold"/>
</dbReference>
<dbReference type="GO" id="GO:0005737">
    <property type="term" value="C:cytoplasm"/>
    <property type="evidence" value="ECO:0007669"/>
    <property type="project" value="UniProtKB-ARBA"/>
</dbReference>
<protein>
    <recommendedName>
        <fullName evidence="14">Soluble scavenger receptor cysteine-rich domain-containing protein SSC5D</fullName>
    </recommendedName>
</protein>
<feature type="domain" description="SRCR" evidence="17">
    <location>
        <begin position="31"/>
        <end position="130"/>
    </location>
</feature>
<dbReference type="GO" id="GO:0016020">
    <property type="term" value="C:membrane"/>
    <property type="evidence" value="ECO:0007669"/>
    <property type="project" value="UniProtKB-SubCell"/>
</dbReference>
<evidence type="ECO:0000256" key="4">
    <source>
        <dbReference type="ARBA" id="ARBA00022692"/>
    </source>
</evidence>
<feature type="disulfide bond" evidence="15">
    <location>
        <begin position="880"/>
        <end position="941"/>
    </location>
</feature>
<keyword evidence="8" id="KW-0472">Membrane</keyword>
<feature type="disulfide bond" evidence="15">
    <location>
        <begin position="270"/>
        <end position="331"/>
    </location>
</feature>
<feature type="chain" id="PRO_5044289033" description="Soluble scavenger receptor cysteine-rich domain-containing protein SSC5D" evidence="16">
    <location>
        <begin position="29"/>
        <end position="1152"/>
    </location>
</feature>
<feature type="disulfide bond" evidence="15">
    <location>
        <begin position="301"/>
        <end position="311"/>
    </location>
</feature>
<evidence type="ECO:0000256" key="10">
    <source>
        <dbReference type="ARBA" id="ARBA00023170"/>
    </source>
</evidence>
<dbReference type="InterPro" id="IPR003599">
    <property type="entry name" value="Ig_sub"/>
</dbReference>
<dbReference type="Proteomes" id="UP000472276">
    <property type="component" value="Unassembled WGS sequence"/>
</dbReference>
<comment type="caution">
    <text evidence="15">Lacks conserved residue(s) required for the propagation of feature annotation.</text>
</comment>
<comment type="function">
    <text evidence="12">Binds to extracellular matrix proteins. Binds to pathogen-associated molecular patterns (PAMPs) present on the cell walls of Gram-positive and Gram-negative bacteria and fungi, behaving as a pattern recognition receptor (PRR). Induces bacterial and fungal aggregation and subsequent inhibition of PAMP-induced cytokine release. Does not possess intrinsic bactericidal activity. May play a role in the innate defense and homeostasis of certain epithelial surfaces.</text>
</comment>